<dbReference type="EMBL" id="CP031165">
    <property type="protein sequence ID" value="AXV08236.1"/>
    <property type="molecule type" value="Genomic_DNA"/>
</dbReference>
<dbReference type="Pfam" id="PF01041">
    <property type="entry name" value="DegT_DnrJ_EryC1"/>
    <property type="match status" value="1"/>
</dbReference>
<keyword evidence="6" id="KW-1185">Reference proteome</keyword>
<gene>
    <name evidence="5" type="ORF">DVS28_a3563</name>
</gene>
<dbReference type="AlphaFoldDB" id="A0A346Y189"/>
<keyword evidence="3 4" id="KW-0663">Pyridoxal phosphate</keyword>
<dbReference type="OrthoDB" id="5342089at2"/>
<dbReference type="PANTHER" id="PTHR30244">
    <property type="entry name" value="TRANSAMINASE"/>
    <property type="match status" value="1"/>
</dbReference>
<dbReference type="Proteomes" id="UP000264006">
    <property type="component" value="Chromosome"/>
</dbReference>
<evidence type="ECO:0000313" key="5">
    <source>
        <dbReference type="EMBL" id="AXV08236.1"/>
    </source>
</evidence>
<dbReference type="Gene3D" id="3.40.640.10">
    <property type="entry name" value="Type I PLP-dependent aspartate aminotransferase-like (Major domain)"/>
    <property type="match status" value="1"/>
</dbReference>
<dbReference type="InterPro" id="IPR000653">
    <property type="entry name" value="DegT/StrS_aminotransferase"/>
</dbReference>
<dbReference type="SUPFAM" id="SSF53383">
    <property type="entry name" value="PLP-dependent transferases"/>
    <property type="match status" value="1"/>
</dbReference>
<dbReference type="InterPro" id="IPR015424">
    <property type="entry name" value="PyrdxlP-dep_Trfase"/>
</dbReference>
<dbReference type="GO" id="GO:0008483">
    <property type="term" value="F:transaminase activity"/>
    <property type="evidence" value="ECO:0007669"/>
    <property type="project" value="TreeGrafter"/>
</dbReference>
<accession>A0A346Y189</accession>
<feature type="modified residue" description="N6-(pyridoxal phosphate)lysine" evidence="3">
    <location>
        <position position="191"/>
    </location>
</feature>
<evidence type="ECO:0000256" key="3">
    <source>
        <dbReference type="PIRSR" id="PIRSR000390-2"/>
    </source>
</evidence>
<dbReference type="CDD" id="cd00616">
    <property type="entry name" value="AHBA_syn"/>
    <property type="match status" value="1"/>
</dbReference>
<evidence type="ECO:0000256" key="2">
    <source>
        <dbReference type="PIRSR" id="PIRSR000390-1"/>
    </source>
</evidence>
<dbReference type="PANTHER" id="PTHR30244:SF34">
    <property type="entry name" value="DTDP-4-AMINO-4,6-DIDEOXYGALACTOSE TRANSAMINASE"/>
    <property type="match status" value="1"/>
</dbReference>
<feature type="active site" description="Proton acceptor" evidence="2">
    <location>
        <position position="191"/>
    </location>
</feature>
<name>A0A346Y189_9ACTN</name>
<dbReference type="PIRSF" id="PIRSF000390">
    <property type="entry name" value="PLP_StrS"/>
    <property type="match status" value="1"/>
</dbReference>
<evidence type="ECO:0000256" key="4">
    <source>
        <dbReference type="RuleBase" id="RU004508"/>
    </source>
</evidence>
<dbReference type="Gene3D" id="3.90.1150.10">
    <property type="entry name" value="Aspartate Aminotransferase, domain 1"/>
    <property type="match status" value="1"/>
</dbReference>
<dbReference type="GO" id="GO:0030170">
    <property type="term" value="F:pyridoxal phosphate binding"/>
    <property type="evidence" value="ECO:0007669"/>
    <property type="project" value="TreeGrafter"/>
</dbReference>
<dbReference type="InterPro" id="IPR015421">
    <property type="entry name" value="PyrdxlP-dep_Trfase_major"/>
</dbReference>
<evidence type="ECO:0000256" key="1">
    <source>
        <dbReference type="ARBA" id="ARBA00001933"/>
    </source>
</evidence>
<comment type="similarity">
    <text evidence="4">Belongs to the DegT/DnrJ/EryC1 family.</text>
</comment>
<protein>
    <submittedName>
        <fullName evidence="5">Lipopolysaccharide biosynthesis protein RffA</fullName>
    </submittedName>
</protein>
<evidence type="ECO:0000313" key="6">
    <source>
        <dbReference type="Proteomes" id="UP000264006"/>
    </source>
</evidence>
<dbReference type="GO" id="GO:0000271">
    <property type="term" value="P:polysaccharide biosynthetic process"/>
    <property type="evidence" value="ECO:0007669"/>
    <property type="project" value="TreeGrafter"/>
</dbReference>
<organism evidence="5 6">
    <name type="scientific">Euzebya pacifica</name>
    <dbReference type="NCBI Taxonomy" id="1608957"/>
    <lineage>
        <taxon>Bacteria</taxon>
        <taxon>Bacillati</taxon>
        <taxon>Actinomycetota</taxon>
        <taxon>Nitriliruptoria</taxon>
        <taxon>Euzebyales</taxon>
    </lineage>
</organism>
<dbReference type="InterPro" id="IPR015422">
    <property type="entry name" value="PyrdxlP-dep_Trfase_small"/>
</dbReference>
<dbReference type="RefSeq" id="WP_114592610.1">
    <property type="nucleotide sequence ID" value="NZ_CP031165.1"/>
</dbReference>
<dbReference type="KEGG" id="euz:DVS28_a3563"/>
<sequence length="379" mass="40564">MERIYLSPPDMGPAEREALMAAFDSGWVAPVGPDLAAFEAEMAEFLGLPEGGAVALSSGTAALHLSLRMLGVGPGDEVWTSTLTFAATANAIVYEGATPVFIDADPATWQMDPSVLEKALASAAEDDRLPAAVVPVDLYGQACDYDRILAACDAYDIPVVEDAAEALGTTYRGKAAGTFGRSAALSFNGNKLITSGGGGMLLSQDVDVVSKARYLATQAREPVLHYEHQEVGFNYRLSNLLAAVGRAQLARVPELIERRKQIRAAYEEALCDVAGVSFMPIVDYGAPNHWLTCILLDPPADVSPHDLCDRLAESEIEARPLWKPMHRQPVFEACHLHSLAPEAATADRLFSRGLCLPSGSSLTESNLDRVIQGLRSVLL</sequence>
<reference evidence="5 6" key="1">
    <citation type="submission" date="2018-09" db="EMBL/GenBank/DDBJ databases">
        <title>Complete genome sequence of Euzebya sp. DY32-46 isolated from seawater of Pacific Ocean.</title>
        <authorList>
            <person name="Xu L."/>
            <person name="Wu Y.-H."/>
            <person name="Xu X.-W."/>
        </authorList>
    </citation>
    <scope>NUCLEOTIDE SEQUENCE [LARGE SCALE GENOMIC DNA]</scope>
    <source>
        <strain evidence="5 6">DY32-46</strain>
    </source>
</reference>
<comment type="cofactor">
    <cofactor evidence="1">
        <name>pyridoxal 5'-phosphate</name>
        <dbReference type="ChEBI" id="CHEBI:597326"/>
    </cofactor>
</comment>
<proteinExistence type="inferred from homology"/>